<sequence length="68" mass="7541">MKKNRILWIGLALTVALVAWYLLKKRKAKEETATGKLNLPDGTEPKTPTHTAFSYSGKRLVVPGFGNN</sequence>
<keyword evidence="4" id="KW-1185">Reference proteome</keyword>
<evidence type="ECO:0000256" key="1">
    <source>
        <dbReference type="SAM" id="MobiDB-lite"/>
    </source>
</evidence>
<evidence type="ECO:0000256" key="2">
    <source>
        <dbReference type="SAM" id="Phobius"/>
    </source>
</evidence>
<name>F4KZ77_HALH1</name>
<feature type="transmembrane region" description="Helical" evidence="2">
    <location>
        <begin position="6"/>
        <end position="23"/>
    </location>
</feature>
<reference evidence="3 4" key="1">
    <citation type="journal article" date="2011" name="Stand. Genomic Sci.">
        <title>Complete genome sequence of Haliscomenobacter hydrossis type strain (O).</title>
        <authorList>
            <consortium name="US DOE Joint Genome Institute (JGI-PGF)"/>
            <person name="Daligault H."/>
            <person name="Lapidus A."/>
            <person name="Zeytun A."/>
            <person name="Nolan M."/>
            <person name="Lucas S."/>
            <person name="Del Rio T.G."/>
            <person name="Tice H."/>
            <person name="Cheng J.F."/>
            <person name="Tapia R."/>
            <person name="Han C."/>
            <person name="Goodwin L."/>
            <person name="Pitluck S."/>
            <person name="Liolios K."/>
            <person name="Pagani I."/>
            <person name="Ivanova N."/>
            <person name="Huntemann M."/>
            <person name="Mavromatis K."/>
            <person name="Mikhailova N."/>
            <person name="Pati A."/>
            <person name="Chen A."/>
            <person name="Palaniappan K."/>
            <person name="Land M."/>
            <person name="Hauser L."/>
            <person name="Brambilla E.M."/>
            <person name="Rohde M."/>
            <person name="Verbarg S."/>
            <person name="Goker M."/>
            <person name="Bristow J."/>
            <person name="Eisen J.A."/>
            <person name="Markowitz V."/>
            <person name="Hugenholtz P."/>
            <person name="Kyrpides N.C."/>
            <person name="Klenk H.P."/>
            <person name="Woyke T."/>
        </authorList>
    </citation>
    <scope>NUCLEOTIDE SEQUENCE [LARGE SCALE GENOMIC DNA]</scope>
    <source>
        <strain evidence="4">ATCC 27775 / DSM 1100 / LMG 10767 / O</strain>
    </source>
</reference>
<dbReference type="RefSeq" id="WP_013768259.1">
    <property type="nucleotide sequence ID" value="NC_015510.1"/>
</dbReference>
<dbReference type="EMBL" id="CP002691">
    <property type="protein sequence ID" value="AEE53731.1"/>
    <property type="molecule type" value="Genomic_DNA"/>
</dbReference>
<keyword evidence="2" id="KW-0812">Transmembrane</keyword>
<dbReference type="Proteomes" id="UP000008461">
    <property type="component" value="Chromosome"/>
</dbReference>
<accession>F4KZ77</accession>
<reference key="2">
    <citation type="submission" date="2011-04" db="EMBL/GenBank/DDBJ databases">
        <title>Complete sequence of chromosome of Haliscomenobacter hydrossis DSM 1100.</title>
        <authorList>
            <consortium name="US DOE Joint Genome Institute (JGI-PGF)"/>
            <person name="Lucas S."/>
            <person name="Han J."/>
            <person name="Lapidus A."/>
            <person name="Bruce D."/>
            <person name="Goodwin L."/>
            <person name="Pitluck S."/>
            <person name="Peters L."/>
            <person name="Kyrpides N."/>
            <person name="Mavromatis K."/>
            <person name="Ivanova N."/>
            <person name="Ovchinnikova G."/>
            <person name="Pagani I."/>
            <person name="Daligault H."/>
            <person name="Detter J.C."/>
            <person name="Han C."/>
            <person name="Land M."/>
            <person name="Hauser L."/>
            <person name="Markowitz V."/>
            <person name="Cheng J.-F."/>
            <person name="Hugenholtz P."/>
            <person name="Woyke T."/>
            <person name="Wu D."/>
            <person name="Verbarg S."/>
            <person name="Frueling A."/>
            <person name="Brambilla E."/>
            <person name="Klenk H.-P."/>
            <person name="Eisen J.A."/>
        </authorList>
    </citation>
    <scope>NUCLEOTIDE SEQUENCE</scope>
    <source>
        <strain>DSM 1100</strain>
    </source>
</reference>
<evidence type="ECO:0000313" key="3">
    <source>
        <dbReference type="EMBL" id="AEE53731.1"/>
    </source>
</evidence>
<dbReference type="AlphaFoldDB" id="F4KZ77"/>
<feature type="region of interest" description="Disordered" evidence="1">
    <location>
        <begin position="28"/>
        <end position="52"/>
    </location>
</feature>
<dbReference type="HOGENOM" id="CLU_2788098_0_0_10"/>
<gene>
    <name evidence="3" type="ordered locus">Halhy_5908</name>
</gene>
<protein>
    <submittedName>
        <fullName evidence="3">Uncharacterized protein</fullName>
    </submittedName>
</protein>
<dbReference type="KEGG" id="hhy:Halhy_5908"/>
<keyword evidence="2" id="KW-0472">Membrane</keyword>
<organism evidence="3 4">
    <name type="scientific">Haliscomenobacter hydrossis (strain ATCC 27775 / DSM 1100 / LMG 10767 / O)</name>
    <dbReference type="NCBI Taxonomy" id="760192"/>
    <lineage>
        <taxon>Bacteria</taxon>
        <taxon>Pseudomonadati</taxon>
        <taxon>Bacteroidota</taxon>
        <taxon>Saprospiria</taxon>
        <taxon>Saprospirales</taxon>
        <taxon>Haliscomenobacteraceae</taxon>
        <taxon>Haliscomenobacter</taxon>
    </lineage>
</organism>
<evidence type="ECO:0000313" key="4">
    <source>
        <dbReference type="Proteomes" id="UP000008461"/>
    </source>
</evidence>
<dbReference type="STRING" id="760192.Halhy_5908"/>
<keyword evidence="2" id="KW-1133">Transmembrane helix</keyword>
<proteinExistence type="predicted"/>